<dbReference type="VEuPathDB" id="FungiDB:CLCR_08986"/>
<evidence type="ECO:0000256" key="1">
    <source>
        <dbReference type="SAM" id="MobiDB-lite"/>
    </source>
</evidence>
<dbReference type="VEuPathDB" id="FungiDB:G647_09675"/>
<comment type="caution">
    <text evidence="2">The sequence shown here is derived from an EMBL/GenBank/DDBJ whole genome shotgun (WGS) entry which is preliminary data.</text>
</comment>
<dbReference type="Proteomes" id="UP000094526">
    <property type="component" value="Unassembled WGS sequence"/>
</dbReference>
<feature type="region of interest" description="Disordered" evidence="1">
    <location>
        <begin position="131"/>
        <end position="189"/>
    </location>
</feature>
<name>A0A1C1CRD9_9EURO</name>
<gene>
    <name evidence="2" type="ORF">CLCR_08986</name>
</gene>
<feature type="compositionally biased region" description="Basic and acidic residues" evidence="1">
    <location>
        <begin position="179"/>
        <end position="189"/>
    </location>
</feature>
<accession>A0A1C1CRD9</accession>
<evidence type="ECO:0000313" key="2">
    <source>
        <dbReference type="EMBL" id="OCT51038.1"/>
    </source>
</evidence>
<sequence length="217" mass="23792">MHKMSGKRLLLLSLARARKIRGYVPLALALALALPAPAEPRVVDMSCWRIGGPRGFRTGLGDCDGDDGCGSDDDDDDDAEHSVDRGWIMVPEEEEEDDEAVVGPADHDRGWIFVGNGYGRLDTAAKSAGLAVSSSHDGDNRDDRNDGCYDDDDDGDTDELSEREVYIRRESIESESESGQDHVAKRDWRHRTEAVKTLPDAEGAVDSRIFEGICDGR</sequence>
<dbReference type="EMBL" id="LGRB01000009">
    <property type="protein sequence ID" value="OCT51038.1"/>
    <property type="molecule type" value="Genomic_DNA"/>
</dbReference>
<protein>
    <submittedName>
        <fullName evidence="2">Uncharacterized protein</fullName>
    </submittedName>
</protein>
<organism evidence="2 3">
    <name type="scientific">Cladophialophora carrionii</name>
    <dbReference type="NCBI Taxonomy" id="86049"/>
    <lineage>
        <taxon>Eukaryota</taxon>
        <taxon>Fungi</taxon>
        <taxon>Dikarya</taxon>
        <taxon>Ascomycota</taxon>
        <taxon>Pezizomycotina</taxon>
        <taxon>Eurotiomycetes</taxon>
        <taxon>Chaetothyriomycetidae</taxon>
        <taxon>Chaetothyriales</taxon>
        <taxon>Herpotrichiellaceae</taxon>
        <taxon>Cladophialophora</taxon>
    </lineage>
</organism>
<dbReference type="AlphaFoldDB" id="A0A1C1CRD9"/>
<feature type="compositionally biased region" description="Basic and acidic residues" evidence="1">
    <location>
        <begin position="136"/>
        <end position="147"/>
    </location>
</feature>
<keyword evidence="3" id="KW-1185">Reference proteome</keyword>
<feature type="compositionally biased region" description="Basic and acidic residues" evidence="1">
    <location>
        <begin position="160"/>
        <end position="172"/>
    </location>
</feature>
<feature type="compositionally biased region" description="Acidic residues" evidence="1">
    <location>
        <begin position="148"/>
        <end position="159"/>
    </location>
</feature>
<proteinExistence type="predicted"/>
<reference evidence="3" key="1">
    <citation type="submission" date="2015-07" db="EMBL/GenBank/DDBJ databases">
        <authorList>
            <person name="Teixeira M.M."/>
            <person name="Souza R.C."/>
            <person name="Almeida L.G."/>
            <person name="Vicente V.A."/>
            <person name="de Hoog S."/>
            <person name="Bocca A.L."/>
            <person name="de Almeida S.R."/>
            <person name="Vasconcelos A.T."/>
            <person name="Felipe M.S."/>
        </authorList>
    </citation>
    <scope>NUCLEOTIDE SEQUENCE [LARGE SCALE GENOMIC DNA]</scope>
    <source>
        <strain evidence="3">KSF</strain>
    </source>
</reference>
<evidence type="ECO:0000313" key="3">
    <source>
        <dbReference type="Proteomes" id="UP000094526"/>
    </source>
</evidence>